<keyword evidence="3" id="KW-0732">Signal</keyword>
<keyword evidence="2" id="KW-0812">Transmembrane</keyword>
<evidence type="ECO:0000313" key="6">
    <source>
        <dbReference type="Proteomes" id="UP000824023"/>
    </source>
</evidence>
<name>A0A9D2A368_9BACE</name>
<reference evidence="5" key="2">
    <citation type="submission" date="2021-04" db="EMBL/GenBank/DDBJ databases">
        <authorList>
            <person name="Gilroy R."/>
        </authorList>
    </citation>
    <scope>NUCLEOTIDE SEQUENCE</scope>
    <source>
        <strain evidence="5">ChiHjej12B11-24981</strain>
    </source>
</reference>
<evidence type="ECO:0000259" key="4">
    <source>
        <dbReference type="Pfam" id="PF19904"/>
    </source>
</evidence>
<keyword evidence="2" id="KW-1133">Transmembrane helix</keyword>
<dbReference type="Proteomes" id="UP000824023">
    <property type="component" value="Unassembled WGS sequence"/>
</dbReference>
<evidence type="ECO:0000313" key="5">
    <source>
        <dbReference type="EMBL" id="HIZ01053.1"/>
    </source>
</evidence>
<evidence type="ECO:0000256" key="1">
    <source>
        <dbReference type="SAM" id="Coils"/>
    </source>
</evidence>
<feature type="transmembrane region" description="Helical" evidence="2">
    <location>
        <begin position="329"/>
        <end position="350"/>
    </location>
</feature>
<protein>
    <recommendedName>
        <fullName evidence="4">DUF6377 domain-containing protein</fullName>
    </recommendedName>
</protein>
<sequence>MKKTLFSLCSFLLCAAALSAGTLKMDSLLEKLDDVIRERARYIDQKEDRLHKLKQGFYAGMPGEERFERLDALLEEYRSYNADSSMAVTQERLRLAEHLNNRDYLNNARMNLAELMGIAGMYKEALEQMEAVAYDSLPEHLRGYYFHNLRTLYSWMADYVVLPELRDRYRALRETYNDSLLHYRLADGDTLSYALNRSQQCNANNRPDEAIGLMTRYLTRGNTHYRAIAAYTLAESYHQKGDTKHEKYYLAVAAIADLQTPVLEYAALPALAVLLFHEGDVERAYVYLKRCMEDAVACNARLRILEILKIFPVVNDVYQLQIKKRQRQMAWALALISLLSLFLVVSVVYVRRQMKRVVQARREVMEANARLKELNDELHHSNEQLKEANRSIAENSYLKEEYIGRYMDQCSAYIEKLDAYRRELGKLAAAGKVQELYKSLKSSRLVEQELKDFYAHFDDTFLQLFPTFVEDFNSLLLPGEHIQPKPGERLNTELRIYALVRLGITDSVKIARFLRYSVTTIYNYRVRVRNKAAGNREELEGLVARIGRLNM</sequence>
<gene>
    <name evidence="5" type="ORF">H9819_02215</name>
</gene>
<feature type="domain" description="DUF6377" evidence="4">
    <location>
        <begin position="257"/>
        <end position="511"/>
    </location>
</feature>
<dbReference type="InterPro" id="IPR045957">
    <property type="entry name" value="DUF6377"/>
</dbReference>
<accession>A0A9D2A368</accession>
<feature type="coiled-coil region" evidence="1">
    <location>
        <begin position="350"/>
        <end position="391"/>
    </location>
</feature>
<dbReference type="Pfam" id="PF19904">
    <property type="entry name" value="DUF6377"/>
    <property type="match status" value="1"/>
</dbReference>
<keyword evidence="2" id="KW-0472">Membrane</keyword>
<feature type="signal peptide" evidence="3">
    <location>
        <begin position="1"/>
        <end position="19"/>
    </location>
</feature>
<organism evidence="5 6">
    <name type="scientific">Candidatus Bacteroides merdipullorum</name>
    <dbReference type="NCBI Taxonomy" id="2838474"/>
    <lineage>
        <taxon>Bacteria</taxon>
        <taxon>Pseudomonadati</taxon>
        <taxon>Bacteroidota</taxon>
        <taxon>Bacteroidia</taxon>
        <taxon>Bacteroidales</taxon>
        <taxon>Bacteroidaceae</taxon>
        <taxon>Bacteroides</taxon>
    </lineage>
</organism>
<reference evidence="5" key="1">
    <citation type="journal article" date="2021" name="PeerJ">
        <title>Extensive microbial diversity within the chicken gut microbiome revealed by metagenomics and culture.</title>
        <authorList>
            <person name="Gilroy R."/>
            <person name="Ravi A."/>
            <person name="Getino M."/>
            <person name="Pursley I."/>
            <person name="Horton D.L."/>
            <person name="Alikhan N.F."/>
            <person name="Baker D."/>
            <person name="Gharbi K."/>
            <person name="Hall N."/>
            <person name="Watson M."/>
            <person name="Adriaenssens E.M."/>
            <person name="Foster-Nyarko E."/>
            <person name="Jarju S."/>
            <person name="Secka A."/>
            <person name="Antonio M."/>
            <person name="Oren A."/>
            <person name="Chaudhuri R.R."/>
            <person name="La Ragione R."/>
            <person name="Hildebrand F."/>
            <person name="Pallen M.J."/>
        </authorList>
    </citation>
    <scope>NUCLEOTIDE SEQUENCE</scope>
    <source>
        <strain evidence="5">ChiHjej12B11-24981</strain>
    </source>
</reference>
<dbReference type="AlphaFoldDB" id="A0A9D2A368"/>
<keyword evidence="1" id="KW-0175">Coiled coil</keyword>
<evidence type="ECO:0000256" key="3">
    <source>
        <dbReference type="SAM" id="SignalP"/>
    </source>
</evidence>
<feature type="chain" id="PRO_5038756242" description="DUF6377 domain-containing protein" evidence="3">
    <location>
        <begin position="20"/>
        <end position="551"/>
    </location>
</feature>
<comment type="caution">
    <text evidence="5">The sequence shown here is derived from an EMBL/GenBank/DDBJ whole genome shotgun (WGS) entry which is preliminary data.</text>
</comment>
<evidence type="ECO:0000256" key="2">
    <source>
        <dbReference type="SAM" id="Phobius"/>
    </source>
</evidence>
<dbReference type="EMBL" id="DXCK01000036">
    <property type="protein sequence ID" value="HIZ01053.1"/>
    <property type="molecule type" value="Genomic_DNA"/>
</dbReference>
<proteinExistence type="predicted"/>